<evidence type="ECO:0000256" key="4">
    <source>
        <dbReference type="ARBA" id="ARBA00022692"/>
    </source>
</evidence>
<evidence type="ECO:0000256" key="8">
    <source>
        <dbReference type="ARBA" id="ARBA00023303"/>
    </source>
</evidence>
<keyword evidence="4 10" id="KW-0812">Transmembrane</keyword>
<feature type="transmembrane region" description="Helical" evidence="10">
    <location>
        <begin position="197"/>
        <end position="219"/>
    </location>
</feature>
<keyword evidence="3" id="KW-0813">Transport</keyword>
<feature type="transmembrane region" description="Helical" evidence="10">
    <location>
        <begin position="78"/>
        <end position="100"/>
    </location>
</feature>
<reference evidence="12" key="2">
    <citation type="submission" date="2025-08" db="UniProtKB">
        <authorList>
            <consortium name="RefSeq"/>
        </authorList>
    </citation>
    <scope>IDENTIFICATION</scope>
</reference>
<keyword evidence="5 10" id="KW-1133">Transmembrane helix</keyword>
<organism evidence="11 12">
    <name type="scientific">Solanum pennellii</name>
    <name type="common">Tomato</name>
    <name type="synonym">Lycopersicon pennellii</name>
    <dbReference type="NCBI Taxonomy" id="28526"/>
    <lineage>
        <taxon>Eukaryota</taxon>
        <taxon>Viridiplantae</taxon>
        <taxon>Streptophyta</taxon>
        <taxon>Embryophyta</taxon>
        <taxon>Tracheophyta</taxon>
        <taxon>Spermatophyta</taxon>
        <taxon>Magnoliopsida</taxon>
        <taxon>eudicotyledons</taxon>
        <taxon>Gunneridae</taxon>
        <taxon>Pentapetalae</taxon>
        <taxon>asterids</taxon>
        <taxon>lamiids</taxon>
        <taxon>Solanales</taxon>
        <taxon>Solanaceae</taxon>
        <taxon>Solanoideae</taxon>
        <taxon>Solaneae</taxon>
        <taxon>Solanum</taxon>
        <taxon>Solanum subgen. Lycopersicon</taxon>
    </lineage>
</organism>
<dbReference type="Pfam" id="PF11744">
    <property type="entry name" value="ALMT"/>
    <property type="match status" value="1"/>
</dbReference>
<evidence type="ECO:0000256" key="1">
    <source>
        <dbReference type="ARBA" id="ARBA00004141"/>
    </source>
</evidence>
<evidence type="ECO:0000313" key="11">
    <source>
        <dbReference type="Proteomes" id="UP000694930"/>
    </source>
</evidence>
<evidence type="ECO:0000256" key="2">
    <source>
        <dbReference type="ARBA" id="ARBA00007079"/>
    </source>
</evidence>
<dbReference type="PANTHER" id="PTHR31086">
    <property type="entry name" value="ALUMINUM-ACTIVATED MALATE TRANSPORTER 10"/>
    <property type="match status" value="1"/>
</dbReference>
<gene>
    <name evidence="12" type="primary">LOC107022481</name>
</gene>
<evidence type="ECO:0000256" key="7">
    <source>
        <dbReference type="ARBA" id="ARBA00023136"/>
    </source>
</evidence>
<feature type="transmembrane region" description="Helical" evidence="10">
    <location>
        <begin position="165"/>
        <end position="185"/>
    </location>
</feature>
<proteinExistence type="inferred from homology"/>
<comment type="similarity">
    <text evidence="2">Belongs to the aromatic acid exporter (TC 2.A.85) family.</text>
</comment>
<reference evidence="11" key="1">
    <citation type="journal article" date="2014" name="Nat. Genet.">
        <title>The genome of the stress-tolerant wild tomato species Solanum pennellii.</title>
        <authorList>
            <person name="Bolger A."/>
            <person name="Scossa F."/>
            <person name="Bolger M.E."/>
            <person name="Lanz C."/>
            <person name="Maumus F."/>
            <person name="Tohge T."/>
            <person name="Quesneville H."/>
            <person name="Alseekh S."/>
            <person name="Sorensen I."/>
            <person name="Lichtenstein G."/>
            <person name="Fich E.A."/>
            <person name="Conte M."/>
            <person name="Keller H."/>
            <person name="Schneeberger K."/>
            <person name="Schwacke R."/>
            <person name="Ofner I."/>
            <person name="Vrebalov J."/>
            <person name="Xu Y."/>
            <person name="Osorio S."/>
            <person name="Aflitos S.A."/>
            <person name="Schijlen E."/>
            <person name="Jimenez-Gomez J.M."/>
            <person name="Ryngajllo M."/>
            <person name="Kimura S."/>
            <person name="Kumar R."/>
            <person name="Koenig D."/>
            <person name="Headland L.R."/>
            <person name="Maloof J.N."/>
            <person name="Sinha N."/>
            <person name="van Ham R.C."/>
            <person name="Lankhorst R.K."/>
            <person name="Mao L."/>
            <person name="Vogel A."/>
            <person name="Arsova B."/>
            <person name="Panstruga R."/>
            <person name="Fei Z."/>
            <person name="Rose J.K."/>
            <person name="Zamir D."/>
            <person name="Carrari F."/>
            <person name="Giovannoni J.J."/>
            <person name="Weigel D."/>
            <person name="Usadel B."/>
            <person name="Fernie A.R."/>
        </authorList>
    </citation>
    <scope>NUCLEOTIDE SEQUENCE [LARGE SCALE GENOMIC DNA]</scope>
    <source>
        <strain evidence="11">cv. LA0716</strain>
    </source>
</reference>
<keyword evidence="7 10" id="KW-0472">Membrane</keyword>
<dbReference type="RefSeq" id="XP_015078567.1">
    <property type="nucleotide sequence ID" value="XM_015223081.2"/>
</dbReference>
<dbReference type="Proteomes" id="UP000694930">
    <property type="component" value="Chromosome 6"/>
</dbReference>
<name>A0ABM1H098_SOLPN</name>
<evidence type="ECO:0000256" key="9">
    <source>
        <dbReference type="SAM" id="MobiDB-lite"/>
    </source>
</evidence>
<dbReference type="GeneID" id="107022481"/>
<keyword evidence="11" id="KW-1185">Reference proteome</keyword>
<evidence type="ECO:0000256" key="10">
    <source>
        <dbReference type="SAM" id="Phobius"/>
    </source>
</evidence>
<keyword evidence="6" id="KW-0406">Ion transport</keyword>
<feature type="transmembrane region" description="Helical" evidence="10">
    <location>
        <begin position="52"/>
        <end position="72"/>
    </location>
</feature>
<feature type="compositionally biased region" description="Polar residues" evidence="9">
    <location>
        <begin position="448"/>
        <end position="458"/>
    </location>
</feature>
<feature type="transmembrane region" description="Helical" evidence="10">
    <location>
        <begin position="139"/>
        <end position="158"/>
    </location>
</feature>
<keyword evidence="8" id="KW-0407">Ion channel</keyword>
<evidence type="ECO:0000256" key="6">
    <source>
        <dbReference type="ARBA" id="ARBA00023065"/>
    </source>
</evidence>
<dbReference type="InterPro" id="IPR020966">
    <property type="entry name" value="ALMT"/>
</dbReference>
<sequence length="467" mass="52266">MTIVVENQAEVAECGCFLNAWLWFKQLVKNFMVKVVDNAISAKKLGKEDPRIIVHSLKVGFAITLVSLFYYFEPKFEYQGFGVSAMWAVLTVVVVFEFTVGATLGRAVNRAIATFLGASVAGGIHRLACFSGSKTIEPILLGFFLFLIVAVVTYLRFLPKLKARYDYGVLVFILTFSLVSVSGYHDKQVLEMAETRITTILIGCDIAVLVCIFICPVWAGQQLHDKISSNFEKIGSFLEVFGTDYLNTSSGEASEQKTSDLEGYKSVLNSKTAEEVLANFARWEPRHGKFRYRHPWGRYLEIGGIARDCAFRIHALNDYLNYETQVEQEIRTKIQEPCKKVSTECGHVLKELALAMKTMTYPHTITIHIDNAKIAAENLKTLLHTNSSWEGINFSDVIPMATVASLLIEIVSSSVKMVESFDKLATSARFKKTNQLAPVRVRTNSWKTRVTPDQPSTESVHHDVAGE</sequence>
<feature type="region of interest" description="Disordered" evidence="9">
    <location>
        <begin position="448"/>
        <end position="467"/>
    </location>
</feature>
<evidence type="ECO:0000256" key="3">
    <source>
        <dbReference type="ARBA" id="ARBA00022448"/>
    </source>
</evidence>
<evidence type="ECO:0000313" key="12">
    <source>
        <dbReference type="RefSeq" id="XP_015078567.1"/>
    </source>
</evidence>
<accession>A0ABM1H098</accession>
<evidence type="ECO:0000256" key="5">
    <source>
        <dbReference type="ARBA" id="ARBA00022989"/>
    </source>
</evidence>
<comment type="subcellular location">
    <subcellularLocation>
        <location evidence="1">Membrane</location>
        <topology evidence="1">Multi-pass membrane protein</topology>
    </subcellularLocation>
</comment>
<protein>
    <submittedName>
        <fullName evidence="12">Aluminum-activated malate transporter 2-like</fullName>
    </submittedName>
</protein>